<reference evidence="1" key="1">
    <citation type="journal article" date="2014" name="Front. Microbiol.">
        <title>High frequency of phylogenetically diverse reductive dehalogenase-homologous genes in deep subseafloor sedimentary metagenomes.</title>
        <authorList>
            <person name="Kawai M."/>
            <person name="Futagami T."/>
            <person name="Toyoda A."/>
            <person name="Takaki Y."/>
            <person name="Nishi S."/>
            <person name="Hori S."/>
            <person name="Arai W."/>
            <person name="Tsubouchi T."/>
            <person name="Morono Y."/>
            <person name="Uchiyama I."/>
            <person name="Ito T."/>
            <person name="Fujiyama A."/>
            <person name="Inagaki F."/>
            <person name="Takami H."/>
        </authorList>
    </citation>
    <scope>NUCLEOTIDE SEQUENCE</scope>
    <source>
        <strain evidence="1">Expedition CK06-06</strain>
    </source>
</reference>
<comment type="caution">
    <text evidence="1">The sequence shown here is derived from an EMBL/GenBank/DDBJ whole genome shotgun (WGS) entry which is preliminary data.</text>
</comment>
<dbReference type="EMBL" id="BART01007257">
    <property type="protein sequence ID" value="GAG55391.1"/>
    <property type="molecule type" value="Genomic_DNA"/>
</dbReference>
<accession>X1A5B8</accession>
<evidence type="ECO:0000313" key="1">
    <source>
        <dbReference type="EMBL" id="GAG55391.1"/>
    </source>
</evidence>
<gene>
    <name evidence="1" type="ORF">S01H4_16542</name>
</gene>
<protein>
    <submittedName>
        <fullName evidence="1">Uncharacterized protein</fullName>
    </submittedName>
</protein>
<organism evidence="1">
    <name type="scientific">marine sediment metagenome</name>
    <dbReference type="NCBI Taxonomy" id="412755"/>
    <lineage>
        <taxon>unclassified sequences</taxon>
        <taxon>metagenomes</taxon>
        <taxon>ecological metagenomes</taxon>
    </lineage>
</organism>
<sequence>TSYATTNLKNLQLLILQLYLLLNLLTLKFEAASNQNYL</sequence>
<dbReference type="AlphaFoldDB" id="X1A5B8"/>
<proteinExistence type="predicted"/>
<name>X1A5B8_9ZZZZ</name>
<feature type="non-terminal residue" evidence="1">
    <location>
        <position position="1"/>
    </location>
</feature>